<evidence type="ECO:0008006" key="3">
    <source>
        <dbReference type="Google" id="ProtNLM"/>
    </source>
</evidence>
<evidence type="ECO:0000313" key="2">
    <source>
        <dbReference type="EMBL" id="KKL53445.1"/>
    </source>
</evidence>
<comment type="caution">
    <text evidence="2">The sequence shown here is derived from an EMBL/GenBank/DDBJ whole genome shotgun (WGS) entry which is preliminary data.</text>
</comment>
<sequence>DSEHVYPGNKKYITGDRERRPKDGGGIGGGASDTGEGEDEFTFDLTKEEFLDLFFDDLELPDMVKENIKVTETFQWSRAGYIKEGTAAKLSILRSMRQAKGRRKALKGPKKRKLKLLEEELVTINKRISVLTSDPETTNEEFEMLDKRRIVVENEIEILKRRIQAIPSIDDIDLRYNFWKKTPHPTTQAVMFCVMDVSASMGDWEKEMSKRFFMLLYLFLTRSYERVELVFIRHHVQAKEVDEDEFFYSRETGGTLVSPALDMMGDIIKARYPVDTWNIYGCQASDGDNWPGDTEAAKDILTTRLLRMVQYYAYIEIDRRGGKDSDLWDTYDEIKASNENFDMTVITDAADIYPVFRRLFEKNKGSVTK</sequence>
<dbReference type="Pfam" id="PF04285">
    <property type="entry name" value="DUF444"/>
    <property type="match status" value="1"/>
</dbReference>
<feature type="compositionally biased region" description="Basic and acidic residues" evidence="1">
    <location>
        <begin position="13"/>
        <end position="23"/>
    </location>
</feature>
<dbReference type="PANTHER" id="PTHR30510">
    <property type="entry name" value="UPF0229 PROTEIN YEAH"/>
    <property type="match status" value="1"/>
</dbReference>
<proteinExistence type="predicted"/>
<feature type="non-terminal residue" evidence="2">
    <location>
        <position position="1"/>
    </location>
</feature>
<feature type="region of interest" description="Disordered" evidence="1">
    <location>
        <begin position="1"/>
        <end position="38"/>
    </location>
</feature>
<dbReference type="AlphaFoldDB" id="A0A0F9F893"/>
<dbReference type="PANTHER" id="PTHR30510:SF2">
    <property type="entry name" value="UPF0229 PROTEIN YEAH"/>
    <property type="match status" value="1"/>
</dbReference>
<accession>A0A0F9F893</accession>
<reference evidence="2" key="1">
    <citation type="journal article" date="2015" name="Nature">
        <title>Complex archaea that bridge the gap between prokaryotes and eukaryotes.</title>
        <authorList>
            <person name="Spang A."/>
            <person name="Saw J.H."/>
            <person name="Jorgensen S.L."/>
            <person name="Zaremba-Niedzwiedzka K."/>
            <person name="Martijn J."/>
            <person name="Lind A.E."/>
            <person name="van Eijk R."/>
            <person name="Schleper C."/>
            <person name="Guy L."/>
            <person name="Ettema T.J."/>
        </authorList>
    </citation>
    <scope>NUCLEOTIDE SEQUENCE</scope>
</reference>
<evidence type="ECO:0000256" key="1">
    <source>
        <dbReference type="SAM" id="MobiDB-lite"/>
    </source>
</evidence>
<protein>
    <recommendedName>
        <fullName evidence="3">YeaH/YhbH family protein</fullName>
    </recommendedName>
</protein>
<dbReference type="NCBIfam" id="NF003707">
    <property type="entry name" value="PRK05325.1-2"/>
    <property type="match status" value="1"/>
</dbReference>
<dbReference type="EMBL" id="LAZR01031542">
    <property type="protein sequence ID" value="KKL53445.1"/>
    <property type="molecule type" value="Genomic_DNA"/>
</dbReference>
<name>A0A0F9F893_9ZZZZ</name>
<organism evidence="2">
    <name type="scientific">marine sediment metagenome</name>
    <dbReference type="NCBI Taxonomy" id="412755"/>
    <lineage>
        <taxon>unclassified sequences</taxon>
        <taxon>metagenomes</taxon>
        <taxon>ecological metagenomes</taxon>
    </lineage>
</organism>
<gene>
    <name evidence="2" type="ORF">LCGC14_2275380</name>
</gene>
<dbReference type="InterPro" id="IPR006698">
    <property type="entry name" value="UPF0229"/>
</dbReference>